<dbReference type="PANTHER" id="PTHR30525">
    <property type="entry name" value="1-DEOXY-D-XYLULOSE 5-PHOSPHATE REDUCTOISOMERASE"/>
    <property type="match status" value="1"/>
</dbReference>
<feature type="domain" description="DXP reductoisomerase C-terminal" evidence="12">
    <location>
        <begin position="277"/>
        <end position="393"/>
    </location>
</feature>
<comment type="function">
    <text evidence="9">Catalyzes the NADPH-dependent rearrangement and reduction of 1-deoxy-D-xylulose-5-phosphate (DXP) to 2-C-methyl-D-erythritol 4-phosphate (MEP).</text>
</comment>
<feature type="binding site" evidence="9">
    <location>
        <position position="192"/>
    </location>
    <ligand>
        <name>1-deoxy-D-xylulose 5-phosphate</name>
        <dbReference type="ChEBI" id="CHEBI:57792"/>
    </ligand>
</feature>
<dbReference type="InterPro" id="IPR003821">
    <property type="entry name" value="DXP_reductoisomerase"/>
</dbReference>
<feature type="binding site" evidence="9">
    <location>
        <position position="53"/>
    </location>
    <ligand>
        <name>NADPH</name>
        <dbReference type="ChEBI" id="CHEBI:57783"/>
    </ligand>
</feature>
<dbReference type="InterPro" id="IPR036291">
    <property type="entry name" value="NAD(P)-bd_dom_sf"/>
</dbReference>
<dbReference type="Gene3D" id="1.10.1740.10">
    <property type="match status" value="1"/>
</dbReference>
<dbReference type="GO" id="GO:0016853">
    <property type="term" value="F:isomerase activity"/>
    <property type="evidence" value="ECO:0007669"/>
    <property type="project" value="UniProtKB-KW"/>
</dbReference>
<feature type="binding site" evidence="9">
    <location>
        <position position="168"/>
    </location>
    <ligand>
        <name>Mn(2+)</name>
        <dbReference type="ChEBI" id="CHEBI:29035"/>
    </ligand>
</feature>
<feature type="binding site" evidence="9">
    <location>
        <position position="28"/>
    </location>
    <ligand>
        <name>NADPH</name>
        <dbReference type="ChEBI" id="CHEBI:57783"/>
    </ligand>
</feature>
<dbReference type="OrthoDB" id="9806546at2"/>
<dbReference type="SUPFAM" id="SSF69055">
    <property type="entry name" value="1-deoxy-D-xylulose-5-phosphate reductoisomerase, C-terminal domain"/>
    <property type="match status" value="1"/>
</dbReference>
<feature type="domain" description="1-deoxy-D-xylulose 5-phosphate reductoisomerase N-terminal" evidence="10">
    <location>
        <begin position="21"/>
        <end position="148"/>
    </location>
</feature>
<dbReference type="PIRSF" id="PIRSF006205">
    <property type="entry name" value="Dxp_reductismrs"/>
    <property type="match status" value="1"/>
</dbReference>
<comment type="catalytic activity">
    <reaction evidence="8">
        <text>2-C-methyl-D-erythritol 4-phosphate + NADP(+) = 1-deoxy-D-xylulose 5-phosphate + NADPH + H(+)</text>
        <dbReference type="Rhea" id="RHEA:13717"/>
        <dbReference type="ChEBI" id="CHEBI:15378"/>
        <dbReference type="ChEBI" id="CHEBI:57783"/>
        <dbReference type="ChEBI" id="CHEBI:57792"/>
        <dbReference type="ChEBI" id="CHEBI:58262"/>
        <dbReference type="ChEBI" id="CHEBI:58349"/>
        <dbReference type="EC" id="1.1.1.267"/>
    </reaction>
    <physiologicalReaction direction="right-to-left" evidence="8">
        <dbReference type="Rhea" id="RHEA:13719"/>
    </physiologicalReaction>
</comment>
<protein>
    <recommendedName>
        <fullName evidence="9">1-deoxy-D-xylulose 5-phosphate reductoisomerase</fullName>
        <shortName evidence="9">DXP reductoisomerase</shortName>
        <ecNumber evidence="9">1.1.1.267</ecNumber>
    </recommendedName>
    <alternativeName>
        <fullName evidence="9">1-deoxyxylulose-5-phosphate reductoisomerase</fullName>
    </alternativeName>
    <alternativeName>
        <fullName evidence="9">2-C-methyl-D-erythritol 4-phosphate synthase</fullName>
    </alternativeName>
</protein>
<dbReference type="Pfam" id="PF02670">
    <property type="entry name" value="DXP_reductoisom"/>
    <property type="match status" value="1"/>
</dbReference>
<feature type="binding site" evidence="9">
    <location>
        <position position="54"/>
    </location>
    <ligand>
        <name>NADPH</name>
        <dbReference type="ChEBI" id="CHEBI:57783"/>
    </ligand>
</feature>
<keyword evidence="7 9" id="KW-0414">Isoprene biosynthesis</keyword>
<feature type="binding site" evidence="9">
    <location>
        <position position="55"/>
    </location>
    <ligand>
        <name>NADPH</name>
        <dbReference type="ChEBI" id="CHEBI:57783"/>
    </ligand>
</feature>
<evidence type="ECO:0000256" key="5">
    <source>
        <dbReference type="ARBA" id="ARBA00023002"/>
    </source>
</evidence>
<dbReference type="GO" id="GO:0070402">
    <property type="term" value="F:NADPH binding"/>
    <property type="evidence" value="ECO:0007669"/>
    <property type="project" value="InterPro"/>
</dbReference>
<evidence type="ECO:0000256" key="4">
    <source>
        <dbReference type="ARBA" id="ARBA00022857"/>
    </source>
</evidence>
<feature type="binding site" evidence="9">
    <location>
        <position position="168"/>
    </location>
    <ligand>
        <name>1-deoxy-D-xylulose 5-phosphate</name>
        <dbReference type="ChEBI" id="CHEBI:57792"/>
    </ligand>
</feature>
<dbReference type="Gene3D" id="3.40.50.720">
    <property type="entry name" value="NAD(P)-binding Rossmann-like Domain"/>
    <property type="match status" value="1"/>
</dbReference>
<dbReference type="InterPro" id="IPR036169">
    <property type="entry name" value="DXPR_C_sf"/>
</dbReference>
<dbReference type="InterPro" id="IPR026877">
    <property type="entry name" value="DXPR_C"/>
</dbReference>
<dbReference type="Proteomes" id="UP000184694">
    <property type="component" value="Unassembled WGS sequence"/>
</dbReference>
<feature type="binding site" evidence="9">
    <location>
        <position position="237"/>
    </location>
    <ligand>
        <name>Mn(2+)</name>
        <dbReference type="ChEBI" id="CHEBI:29035"/>
    </ligand>
</feature>
<dbReference type="EMBL" id="FSRG01000005">
    <property type="protein sequence ID" value="SIO18863.1"/>
    <property type="molecule type" value="Genomic_DNA"/>
</dbReference>
<evidence type="ECO:0000256" key="3">
    <source>
        <dbReference type="ARBA" id="ARBA00022723"/>
    </source>
</evidence>
<keyword evidence="4 9" id="KW-0521">NADP</keyword>
<keyword evidence="9" id="KW-0460">Magnesium</keyword>
<evidence type="ECO:0000256" key="7">
    <source>
        <dbReference type="ARBA" id="ARBA00023229"/>
    </source>
</evidence>
<feature type="binding site" evidence="9">
    <location>
        <position position="237"/>
    </location>
    <ligand>
        <name>1-deoxy-D-xylulose 5-phosphate</name>
        <dbReference type="ChEBI" id="CHEBI:57792"/>
    </ligand>
</feature>
<dbReference type="InterPro" id="IPR013512">
    <property type="entry name" value="DXP_reductoisomerase_N"/>
</dbReference>
<feature type="binding site" evidence="9">
    <location>
        <position position="166"/>
    </location>
    <ligand>
        <name>Mn(2+)</name>
        <dbReference type="ChEBI" id="CHEBI:29035"/>
    </ligand>
</feature>
<feature type="binding site" evidence="9">
    <location>
        <position position="215"/>
    </location>
    <ligand>
        <name>1-deoxy-D-xylulose 5-phosphate</name>
        <dbReference type="ChEBI" id="CHEBI:57792"/>
    </ligand>
</feature>
<dbReference type="RefSeq" id="WP_074216957.1">
    <property type="nucleotide sequence ID" value="NZ_FSRG01000005.1"/>
</dbReference>
<evidence type="ECO:0000313" key="14">
    <source>
        <dbReference type="Proteomes" id="UP000184694"/>
    </source>
</evidence>
<feature type="binding site" evidence="9">
    <location>
        <position position="234"/>
    </location>
    <ligand>
        <name>1-deoxy-D-xylulose 5-phosphate</name>
        <dbReference type="ChEBI" id="CHEBI:57792"/>
    </ligand>
</feature>
<evidence type="ECO:0000256" key="8">
    <source>
        <dbReference type="ARBA" id="ARBA00048543"/>
    </source>
</evidence>
<proteinExistence type="inferred from homology"/>
<dbReference type="Pfam" id="PF13288">
    <property type="entry name" value="DXPR_C"/>
    <property type="match status" value="1"/>
</dbReference>
<feature type="domain" description="1-deoxy-D-xylulose 5-phosphate reductoisomerase C-terminal" evidence="11">
    <location>
        <begin position="162"/>
        <end position="245"/>
    </location>
</feature>
<dbReference type="NCBIfam" id="NF009114">
    <property type="entry name" value="PRK12464.1"/>
    <property type="match status" value="1"/>
</dbReference>
<evidence type="ECO:0000256" key="1">
    <source>
        <dbReference type="ARBA" id="ARBA00005094"/>
    </source>
</evidence>
<dbReference type="FunFam" id="3.40.50.720:FF:000045">
    <property type="entry name" value="1-deoxy-D-xylulose 5-phosphate reductoisomerase"/>
    <property type="match status" value="1"/>
</dbReference>
<feature type="binding site" evidence="9">
    <location>
        <position position="27"/>
    </location>
    <ligand>
        <name>NADPH</name>
        <dbReference type="ChEBI" id="CHEBI:57783"/>
    </ligand>
</feature>
<comment type="similarity">
    <text evidence="2 9">Belongs to the DXR family.</text>
</comment>
<feature type="binding site" evidence="9">
    <location>
        <position position="142"/>
    </location>
    <ligand>
        <name>NADPH</name>
        <dbReference type="ChEBI" id="CHEBI:57783"/>
    </ligand>
</feature>
<keyword evidence="5 9" id="KW-0560">Oxidoreductase</keyword>
<evidence type="ECO:0000256" key="6">
    <source>
        <dbReference type="ARBA" id="ARBA00023211"/>
    </source>
</evidence>
<dbReference type="STRING" id="1121457.SAMN02745161_2194"/>
<dbReference type="EC" id="1.1.1.267" evidence="9"/>
<dbReference type="NCBIfam" id="TIGR00243">
    <property type="entry name" value="Dxr"/>
    <property type="match status" value="1"/>
</dbReference>
<evidence type="ECO:0000259" key="12">
    <source>
        <dbReference type="Pfam" id="PF13288"/>
    </source>
</evidence>
<feature type="binding site" evidence="9">
    <location>
        <position position="221"/>
    </location>
    <ligand>
        <name>NADPH</name>
        <dbReference type="ChEBI" id="CHEBI:57783"/>
    </ligand>
</feature>
<evidence type="ECO:0000313" key="13">
    <source>
        <dbReference type="EMBL" id="SIO18863.1"/>
    </source>
</evidence>
<sequence length="402" mass="43327">MIHYISSLPDATYAATFPRSIVILGSTGSIGTSALKVIEEQPEQFTVVGLAGARNLTLLAEQAIRWRPAYLAVLTEEAAAELRTMLPAGYSPEIFVGGDGYAQMAQLEEASTVLSAQVGAAGLRATFAAAEAGKVIALANKESLVLAGDLIREVCKRTGAVLLPVDSEHNAIFQALSGHDKAEVRRIILTASGGPFRGKQRDFLSTVTSKEALAHPNWSMGPKISIDSATLMNKGLEIIEAYHLYGVPLDTIEVVVHPQSIIHSLVEYNDGSQIAHMGPPDMRIAIGYCIGWPKIMKTGVTPLDLVSCGNLTFEEPDILSFPCLELAREALRGGKGLCVVLNAANEIAVDLFLKDKIKFLQIPELIKKAMDAHDMVTPASLEDIIELDTATRERSLEWARTL</sequence>
<keyword evidence="13" id="KW-0413">Isomerase</keyword>
<comment type="pathway">
    <text evidence="1 9">Isoprenoid biosynthesis; isopentenyl diphosphate biosynthesis via DXP pathway; isopentenyl diphosphate from 1-deoxy-D-xylulose 5-phosphate: step 1/6.</text>
</comment>
<dbReference type="GO" id="GO:0030604">
    <property type="term" value="F:1-deoxy-D-xylulose-5-phosphate reductoisomerase activity"/>
    <property type="evidence" value="ECO:0007669"/>
    <property type="project" value="UniProtKB-UniRule"/>
</dbReference>
<feature type="binding site" evidence="9">
    <location>
        <position position="30"/>
    </location>
    <ligand>
        <name>NADPH</name>
        <dbReference type="ChEBI" id="CHEBI:57783"/>
    </ligand>
</feature>
<keyword evidence="6 9" id="KW-0464">Manganese</keyword>
<dbReference type="HAMAP" id="MF_00183">
    <property type="entry name" value="DXP_reductoisom"/>
    <property type="match status" value="1"/>
</dbReference>
<dbReference type="SUPFAM" id="SSF51735">
    <property type="entry name" value="NAD(P)-binding Rossmann-fold domains"/>
    <property type="match status" value="1"/>
</dbReference>
<comment type="cofactor">
    <cofactor evidence="9">
        <name>Mg(2+)</name>
        <dbReference type="ChEBI" id="CHEBI:18420"/>
    </cofactor>
    <cofactor evidence="9">
        <name>Mn(2+)</name>
        <dbReference type="ChEBI" id="CHEBI:29035"/>
    </cofactor>
</comment>
<feature type="binding site" evidence="9">
    <location>
        <position position="141"/>
    </location>
    <ligand>
        <name>1-deoxy-D-xylulose 5-phosphate</name>
        <dbReference type="ChEBI" id="CHEBI:57792"/>
    </ligand>
</feature>
<reference evidence="14" key="1">
    <citation type="submission" date="2016-11" db="EMBL/GenBank/DDBJ databases">
        <authorList>
            <person name="Varghese N."/>
            <person name="Submissions S."/>
        </authorList>
    </citation>
    <scope>NUCLEOTIDE SEQUENCE [LARGE SCALE GENOMIC DNA]</scope>
    <source>
        <strain evidence="14">DSM 17456</strain>
    </source>
</reference>
<dbReference type="AlphaFoldDB" id="A0A1N6HGI3"/>
<feature type="binding site" evidence="9">
    <location>
        <position position="167"/>
    </location>
    <ligand>
        <name>1-deoxy-D-xylulose 5-phosphate</name>
        <dbReference type="ChEBI" id="CHEBI:57792"/>
    </ligand>
</feature>
<dbReference type="UniPathway" id="UPA00056">
    <property type="reaction ID" value="UER00092"/>
</dbReference>
<evidence type="ECO:0000256" key="2">
    <source>
        <dbReference type="ARBA" id="ARBA00006825"/>
    </source>
</evidence>
<evidence type="ECO:0000259" key="11">
    <source>
        <dbReference type="Pfam" id="PF08436"/>
    </source>
</evidence>
<evidence type="ECO:0000256" key="9">
    <source>
        <dbReference type="HAMAP-Rule" id="MF_00183"/>
    </source>
</evidence>
<dbReference type="GO" id="GO:0051484">
    <property type="term" value="P:isopentenyl diphosphate biosynthetic process, methylerythritol 4-phosphate pathway involved in terpenoid biosynthetic process"/>
    <property type="evidence" value="ECO:0007669"/>
    <property type="project" value="UniProtKB-ARBA"/>
</dbReference>
<keyword evidence="14" id="KW-1185">Reference proteome</keyword>
<organism evidence="13 14">
    <name type="scientific">Halodesulfovibrio marinisediminis DSM 17456</name>
    <dbReference type="NCBI Taxonomy" id="1121457"/>
    <lineage>
        <taxon>Bacteria</taxon>
        <taxon>Pseudomonadati</taxon>
        <taxon>Thermodesulfobacteriota</taxon>
        <taxon>Desulfovibrionia</taxon>
        <taxon>Desulfovibrionales</taxon>
        <taxon>Desulfovibrionaceae</taxon>
        <taxon>Halodesulfovibrio</taxon>
    </lineage>
</organism>
<feature type="binding site" evidence="9">
    <location>
        <position position="228"/>
    </location>
    <ligand>
        <name>1-deoxy-D-xylulose 5-phosphate</name>
        <dbReference type="ChEBI" id="CHEBI:57792"/>
    </ligand>
</feature>
<gene>
    <name evidence="9" type="primary">dxr</name>
    <name evidence="13" type="ORF">SAMN02745161_2194</name>
</gene>
<feature type="binding site" evidence="9">
    <location>
        <position position="140"/>
    </location>
    <ligand>
        <name>NADPH</name>
        <dbReference type="ChEBI" id="CHEBI:57783"/>
    </ligand>
</feature>
<evidence type="ECO:0000259" key="10">
    <source>
        <dbReference type="Pfam" id="PF02670"/>
    </source>
</evidence>
<feature type="binding site" evidence="9">
    <location>
        <position position="233"/>
    </location>
    <ligand>
        <name>1-deoxy-D-xylulose 5-phosphate</name>
        <dbReference type="ChEBI" id="CHEBI:57792"/>
    </ligand>
</feature>
<dbReference type="Pfam" id="PF08436">
    <property type="entry name" value="DXP_redisom_C"/>
    <property type="match status" value="1"/>
</dbReference>
<name>A0A1N6HGI3_9BACT</name>
<dbReference type="PANTHER" id="PTHR30525:SF0">
    <property type="entry name" value="1-DEOXY-D-XYLULOSE 5-PHOSPHATE REDUCTOISOMERASE, CHLOROPLASTIC"/>
    <property type="match status" value="1"/>
</dbReference>
<dbReference type="GO" id="GO:0030145">
    <property type="term" value="F:manganese ion binding"/>
    <property type="evidence" value="ECO:0007669"/>
    <property type="project" value="TreeGrafter"/>
</dbReference>
<accession>A0A1N6HGI3</accession>
<feature type="binding site" evidence="9">
    <location>
        <position position="29"/>
    </location>
    <ligand>
        <name>NADPH</name>
        <dbReference type="ChEBI" id="CHEBI:57783"/>
    </ligand>
</feature>
<dbReference type="SUPFAM" id="SSF55347">
    <property type="entry name" value="Glyceraldehyde-3-phosphate dehydrogenase-like, C-terminal domain"/>
    <property type="match status" value="1"/>
</dbReference>
<dbReference type="InterPro" id="IPR013644">
    <property type="entry name" value="DXP_reductoisomerase_C"/>
</dbReference>
<keyword evidence="3 9" id="KW-0479">Metal-binding</keyword>